<dbReference type="GO" id="GO:0015035">
    <property type="term" value="F:protein-disulfide reductase activity"/>
    <property type="evidence" value="ECO:0007669"/>
    <property type="project" value="InterPro"/>
</dbReference>
<reference evidence="15" key="1">
    <citation type="journal article" date="2008" name="Science">
        <title>The Physcomitrella genome reveals evolutionary insights into the conquest of land by plants.</title>
        <authorList>
            <person name="Rensing S."/>
            <person name="Lang D."/>
            <person name="Zimmer A."/>
            <person name="Terry A."/>
            <person name="Salamov A."/>
            <person name="Shapiro H."/>
            <person name="Nishiyama T."/>
            <person name="Perroud P.-F."/>
            <person name="Lindquist E."/>
            <person name="Kamisugi Y."/>
            <person name="Tanahashi T."/>
            <person name="Sakakibara K."/>
            <person name="Fujita T."/>
            <person name="Oishi K."/>
            <person name="Shin-I T."/>
            <person name="Kuroki Y."/>
            <person name="Toyoda A."/>
            <person name="Suzuki Y."/>
            <person name="Hashimoto A."/>
            <person name="Yamaguchi K."/>
            <person name="Sugano A."/>
            <person name="Kohara Y."/>
            <person name="Fujiyama A."/>
            <person name="Anterola A."/>
            <person name="Aoki S."/>
            <person name="Ashton N."/>
            <person name="Barbazuk W.B."/>
            <person name="Barker E."/>
            <person name="Bennetzen J."/>
            <person name="Bezanilla M."/>
            <person name="Blankenship R."/>
            <person name="Cho S.H."/>
            <person name="Dutcher S."/>
            <person name="Estelle M."/>
            <person name="Fawcett J.A."/>
            <person name="Gundlach H."/>
            <person name="Hanada K."/>
            <person name="Heyl A."/>
            <person name="Hicks K.A."/>
            <person name="Hugh J."/>
            <person name="Lohr M."/>
            <person name="Mayer K."/>
            <person name="Melkozernov A."/>
            <person name="Murata T."/>
            <person name="Nelson D."/>
            <person name="Pils B."/>
            <person name="Prigge M."/>
            <person name="Reiss B."/>
            <person name="Renner T."/>
            <person name="Rombauts S."/>
            <person name="Rushton P."/>
            <person name="Sanderfoot A."/>
            <person name="Schween G."/>
            <person name="Shiu S.-H."/>
            <person name="Stueber K."/>
            <person name="Theodoulou F.L."/>
            <person name="Tu H."/>
            <person name="Van de Peer Y."/>
            <person name="Verrier P.J."/>
            <person name="Waters E."/>
            <person name="Wood A."/>
            <person name="Yang L."/>
            <person name="Cove D."/>
            <person name="Cuming A."/>
            <person name="Hasebe M."/>
            <person name="Lucas S."/>
            <person name="Mishler D.B."/>
            <person name="Reski R."/>
            <person name="Grigoriev I."/>
            <person name="Quatrano R.S."/>
            <person name="Boore J.L."/>
        </authorList>
    </citation>
    <scope>NUCLEOTIDE SEQUENCE [LARGE SCALE GENOMIC DNA]</scope>
</reference>
<dbReference type="HOGENOM" id="CLU_2009838_0_0_1"/>
<dbReference type="PANTHER" id="PTHR43469:SF1">
    <property type="entry name" value="SPBETA PROPHAGE-DERIVED DISULFIDE BOND FORMATION PROTEIN B"/>
    <property type="match status" value="1"/>
</dbReference>
<feature type="non-terminal residue" evidence="15">
    <location>
        <position position="1"/>
    </location>
</feature>
<protein>
    <submittedName>
        <fullName evidence="15">Predicted protein</fullName>
    </submittedName>
</protein>
<keyword evidence="9" id="KW-1015">Disulfide bond</keyword>
<dbReference type="Gene3D" id="1.20.1550.10">
    <property type="entry name" value="DsbB-like"/>
    <property type="match status" value="1"/>
</dbReference>
<evidence type="ECO:0000256" key="5">
    <source>
        <dbReference type="ARBA" id="ARBA00022982"/>
    </source>
</evidence>
<evidence type="ECO:0000256" key="9">
    <source>
        <dbReference type="ARBA" id="ARBA00023157"/>
    </source>
</evidence>
<name>A9U7U7_PHYPA</name>
<organism>
    <name type="scientific">Physcomitrium patens</name>
    <name type="common">Spreading-leaved earth moss</name>
    <name type="synonym">Physcomitrella patens</name>
    <dbReference type="NCBI Taxonomy" id="3218"/>
    <lineage>
        <taxon>Eukaryota</taxon>
        <taxon>Viridiplantae</taxon>
        <taxon>Streptophyta</taxon>
        <taxon>Embryophyta</taxon>
        <taxon>Bryophyta</taxon>
        <taxon>Bryophytina</taxon>
        <taxon>Bryopsida</taxon>
        <taxon>Funariidae</taxon>
        <taxon>Funariales</taxon>
        <taxon>Funariaceae</taxon>
        <taxon>Physcomitrium</taxon>
    </lineage>
</organism>
<feature type="domain" description="HTH hxlR-type" evidence="14">
    <location>
        <begin position="1"/>
        <end position="57"/>
    </location>
</feature>
<comment type="similarity">
    <text evidence="2">Belongs to the DsbB family. BdbC subfamily.</text>
</comment>
<feature type="transmembrane region" description="Helical" evidence="13">
    <location>
        <begin position="187"/>
        <end position="205"/>
    </location>
</feature>
<evidence type="ECO:0000256" key="10">
    <source>
        <dbReference type="ARBA" id="ARBA00023186"/>
    </source>
</evidence>
<evidence type="ECO:0000256" key="3">
    <source>
        <dbReference type="ARBA" id="ARBA00022448"/>
    </source>
</evidence>
<keyword evidence="3" id="KW-0813">Transport</keyword>
<dbReference type="SUPFAM" id="SSF46785">
    <property type="entry name" value="Winged helix' DNA-binding domain"/>
    <property type="match status" value="1"/>
</dbReference>
<accession>A9U7U7</accession>
<dbReference type="InterPro" id="IPR003752">
    <property type="entry name" value="DiS_bond_form_DsbB/BdbC"/>
</dbReference>
<feature type="region of interest" description="Disordered" evidence="12">
    <location>
        <begin position="259"/>
        <end position="287"/>
    </location>
</feature>
<keyword evidence="5" id="KW-0249">Electron transport</keyword>
<dbReference type="SUPFAM" id="SSF158442">
    <property type="entry name" value="DsbB-like"/>
    <property type="match status" value="1"/>
</dbReference>
<evidence type="ECO:0000256" key="11">
    <source>
        <dbReference type="ARBA" id="ARBA00023284"/>
    </source>
</evidence>
<evidence type="ECO:0000256" key="4">
    <source>
        <dbReference type="ARBA" id="ARBA00022692"/>
    </source>
</evidence>
<evidence type="ECO:0000256" key="12">
    <source>
        <dbReference type="SAM" id="MobiDB-lite"/>
    </source>
</evidence>
<dbReference type="InterPro" id="IPR002577">
    <property type="entry name" value="HTH_HxlR"/>
</dbReference>
<dbReference type="GO" id="GO:0016020">
    <property type="term" value="C:membrane"/>
    <property type="evidence" value="ECO:0007669"/>
    <property type="project" value="UniProtKB-SubCell"/>
</dbReference>
<evidence type="ECO:0000256" key="7">
    <source>
        <dbReference type="ARBA" id="ARBA00023002"/>
    </source>
</evidence>
<feature type="non-terminal residue" evidence="15">
    <location>
        <position position="287"/>
    </location>
</feature>
<dbReference type="GO" id="GO:0006457">
    <property type="term" value="P:protein folding"/>
    <property type="evidence" value="ECO:0007669"/>
    <property type="project" value="InterPro"/>
</dbReference>
<evidence type="ECO:0000256" key="2">
    <source>
        <dbReference type="ARBA" id="ARBA00007602"/>
    </source>
</evidence>
<evidence type="ECO:0000256" key="13">
    <source>
        <dbReference type="SAM" id="Phobius"/>
    </source>
</evidence>
<dbReference type="InterPro" id="IPR036390">
    <property type="entry name" value="WH_DNA-bd_sf"/>
</dbReference>
<evidence type="ECO:0000313" key="15">
    <source>
        <dbReference type="EMBL" id="EDQ48256.1"/>
    </source>
</evidence>
<evidence type="ECO:0000256" key="6">
    <source>
        <dbReference type="ARBA" id="ARBA00022989"/>
    </source>
</evidence>
<keyword evidence="11" id="KW-0676">Redox-active center</keyword>
<keyword evidence="4 13" id="KW-0812">Transmembrane</keyword>
<comment type="subcellular location">
    <subcellularLocation>
        <location evidence="1">Membrane</location>
        <topology evidence="1">Multi-pass membrane protein</topology>
    </subcellularLocation>
</comment>
<dbReference type="Gene3D" id="1.10.10.10">
    <property type="entry name" value="Winged helix-like DNA-binding domain superfamily/Winged helix DNA-binding domain"/>
    <property type="match status" value="1"/>
</dbReference>
<dbReference type="eggNOG" id="ENOG502SZG7">
    <property type="taxonomic scope" value="Eukaryota"/>
</dbReference>
<evidence type="ECO:0000256" key="1">
    <source>
        <dbReference type="ARBA" id="ARBA00004141"/>
    </source>
</evidence>
<proteinExistence type="inferred from homology"/>
<keyword evidence="6 13" id="KW-1133">Transmembrane helix</keyword>
<keyword evidence="7" id="KW-0560">Oxidoreductase</keyword>
<gene>
    <name evidence="15" type="ORF">PHYPADRAFT_104069</name>
</gene>
<feature type="transmembrane region" description="Helical" evidence="13">
    <location>
        <begin position="96"/>
        <end position="114"/>
    </location>
</feature>
<dbReference type="InterPro" id="IPR036388">
    <property type="entry name" value="WH-like_DNA-bd_sf"/>
</dbReference>
<evidence type="ECO:0000256" key="8">
    <source>
        <dbReference type="ARBA" id="ARBA00023136"/>
    </source>
</evidence>
<dbReference type="InterPro" id="IPR012187">
    <property type="entry name" value="Disulphide_bond_form_BdbC"/>
</dbReference>
<keyword evidence="10" id="KW-0143">Chaperone</keyword>
<dbReference type="Pfam" id="PF02600">
    <property type="entry name" value="DsbB"/>
    <property type="match status" value="1"/>
</dbReference>
<dbReference type="Pfam" id="PF01638">
    <property type="entry name" value="HxlR"/>
    <property type="match status" value="1"/>
</dbReference>
<dbReference type="PROSITE" id="PS51118">
    <property type="entry name" value="HTH_HXLR"/>
    <property type="match status" value="1"/>
</dbReference>
<evidence type="ECO:0000259" key="14">
    <source>
        <dbReference type="PROSITE" id="PS51118"/>
    </source>
</evidence>
<feature type="transmembrane region" description="Helical" evidence="13">
    <location>
        <begin position="126"/>
        <end position="144"/>
    </location>
</feature>
<dbReference type="EMBL" id="DS546666">
    <property type="protein sequence ID" value="EDQ48256.1"/>
    <property type="molecule type" value="Genomic_DNA"/>
</dbReference>
<keyword evidence="8 13" id="KW-0472">Membrane</keyword>
<dbReference type="AlphaFoldDB" id="A9U7U7"/>
<dbReference type="PANTHER" id="PTHR43469">
    <property type="entry name" value="DISULFIDE FORMATION PROTEIN-RELATED"/>
    <property type="match status" value="1"/>
</dbReference>
<sequence>VLTDQLKQLESDGLVHREIFKEVPPKVEYSLTELGRSFVPVLNTMCDWGNTYASLNSRWSPEWGMIIWYKQNEEGDRGMSTSSKSERPAKSVDTRLFVAWAVSVIATGGSLYFSEIKGYLPCDLCWYQRIFMYPLTILLGIAYFKDDAGIAKYVLPLSFIGGGISLYHVTIQRIFSATGQMVMSGQARWFMPFIVLILLTVGCSYEEQSASGEMPEMIKVQLMIPDKVSVEEDVALQIKLTQGEQPVNDADHVQIQVWNEQDEPEAPPFDQGMMSAEELESRGATKA</sequence>
<feature type="transmembrane region" description="Helical" evidence="13">
    <location>
        <begin position="153"/>
        <end position="175"/>
    </location>
</feature>
<dbReference type="InterPro" id="IPR023380">
    <property type="entry name" value="DsbB-like_sf"/>
</dbReference>